<name>A0A381VLA0_9ZZZZ</name>
<organism evidence="1">
    <name type="scientific">marine metagenome</name>
    <dbReference type="NCBI Taxonomy" id="408172"/>
    <lineage>
        <taxon>unclassified sequences</taxon>
        <taxon>metagenomes</taxon>
        <taxon>ecological metagenomes</taxon>
    </lineage>
</organism>
<dbReference type="AlphaFoldDB" id="A0A381VLA0"/>
<sequence length="271" mass="30004">MSLMLAVGPVWGATAAFCGKVTAVKPAVAKQKDTLTHFTVQIDYYDYISRGKFGRQSKVGESIDQRVLKIGSVCVINGRMVNAATFSKAIQPGLWGYFYETTWLDLQTTSNFQWGEVVSTGKDAFTLRIHRTHKDVHIETNPPVEMKIPYDAGVSFRLEDKPTDAATALQPGNWVQIHEPRPQIVALWNADTAFDPAEQQPVEEGKRGLANDLSCRAVLGEVQTKTSDRVLDIPAQVTCERWLKSKKEKLTLNAKKVSFVLDGKLAPANIA</sequence>
<evidence type="ECO:0000313" key="1">
    <source>
        <dbReference type="EMBL" id="SVA41070.1"/>
    </source>
</evidence>
<reference evidence="1" key="1">
    <citation type="submission" date="2018-05" db="EMBL/GenBank/DDBJ databases">
        <authorList>
            <person name="Lanie J.A."/>
            <person name="Ng W.-L."/>
            <person name="Kazmierczak K.M."/>
            <person name="Andrzejewski T.M."/>
            <person name="Davidsen T.M."/>
            <person name="Wayne K.J."/>
            <person name="Tettelin H."/>
            <person name="Glass J.I."/>
            <person name="Rusch D."/>
            <person name="Podicherti R."/>
            <person name="Tsui H.-C.T."/>
            <person name="Winkler M.E."/>
        </authorList>
    </citation>
    <scope>NUCLEOTIDE SEQUENCE</scope>
</reference>
<dbReference type="EMBL" id="UINC01009154">
    <property type="protein sequence ID" value="SVA41070.1"/>
    <property type="molecule type" value="Genomic_DNA"/>
</dbReference>
<accession>A0A381VLA0</accession>
<proteinExistence type="predicted"/>
<gene>
    <name evidence="1" type="ORF">METZ01_LOCUS93924</name>
</gene>
<feature type="non-terminal residue" evidence="1">
    <location>
        <position position="271"/>
    </location>
</feature>
<protein>
    <submittedName>
        <fullName evidence="1">Uncharacterized protein</fullName>
    </submittedName>
</protein>